<dbReference type="GO" id="GO:0015171">
    <property type="term" value="F:amino acid transmembrane transporter activity"/>
    <property type="evidence" value="ECO:0007669"/>
    <property type="project" value="TreeGrafter"/>
</dbReference>
<dbReference type="RefSeq" id="WP_067643254.1">
    <property type="nucleotide sequence ID" value="NZ_CP015249.1"/>
</dbReference>
<keyword evidence="5 6" id="KW-0472">Membrane</keyword>
<feature type="transmembrane region" description="Helical" evidence="6">
    <location>
        <begin position="69"/>
        <end position="89"/>
    </location>
</feature>
<dbReference type="InterPro" id="IPR001123">
    <property type="entry name" value="LeuE-type"/>
</dbReference>
<accession>A0A167GC68</accession>
<evidence type="ECO:0000256" key="5">
    <source>
        <dbReference type="ARBA" id="ARBA00023136"/>
    </source>
</evidence>
<dbReference type="AlphaFoldDB" id="A0A167GC68"/>
<name>A0A167GC68_9GAMM</name>
<dbReference type="PANTHER" id="PTHR30086">
    <property type="entry name" value="ARGININE EXPORTER PROTEIN ARGO"/>
    <property type="match status" value="1"/>
</dbReference>
<evidence type="ECO:0000256" key="6">
    <source>
        <dbReference type="SAM" id="Phobius"/>
    </source>
</evidence>
<proteinExistence type="predicted"/>
<keyword evidence="3 6" id="KW-0812">Transmembrane</keyword>
<dbReference type="Proteomes" id="UP000076830">
    <property type="component" value="Chromosome"/>
</dbReference>
<dbReference type="EMBL" id="CP015249">
    <property type="protein sequence ID" value="ANB16395.1"/>
    <property type="molecule type" value="Genomic_DNA"/>
</dbReference>
<dbReference type="PATRIC" id="fig|1300342.3.peg.348"/>
<gene>
    <name evidence="7" type="ORF">I596_358</name>
</gene>
<dbReference type="PANTHER" id="PTHR30086:SF20">
    <property type="entry name" value="ARGININE EXPORTER PROTEIN ARGO-RELATED"/>
    <property type="match status" value="1"/>
</dbReference>
<feature type="transmembrane region" description="Helical" evidence="6">
    <location>
        <begin position="147"/>
        <end position="168"/>
    </location>
</feature>
<keyword evidence="2" id="KW-1003">Cell membrane</keyword>
<protein>
    <submittedName>
        <fullName evidence="7">Lysine efflux permease</fullName>
    </submittedName>
</protein>
<dbReference type="OrthoDB" id="5638726at2"/>
<feature type="transmembrane region" description="Helical" evidence="6">
    <location>
        <begin position="39"/>
        <end position="63"/>
    </location>
</feature>
<feature type="transmembrane region" description="Helical" evidence="6">
    <location>
        <begin position="110"/>
        <end position="127"/>
    </location>
</feature>
<dbReference type="KEGG" id="dko:I596_358"/>
<comment type="subcellular location">
    <subcellularLocation>
        <location evidence="1">Cell membrane</location>
        <topology evidence="1">Multi-pass membrane protein</topology>
    </subcellularLocation>
</comment>
<dbReference type="Pfam" id="PF01810">
    <property type="entry name" value="LysE"/>
    <property type="match status" value="1"/>
</dbReference>
<sequence>MHFAAALAGFLASAGLIIAIGSQNAFVLRQGLLQRHVGLVVAVCALGDIALIVCGVAGVGALAREWPTLLQALRFGGAAFLAMYGLMAARRAWRGCESLAPGAETEKSGHRVLLACLAFTFLNPHVYLDTMILLGSVSVRYPGSTRWAFATGACLASVAWFMTLGYGSRFLLPVFRSIRAWRVLDGFVAIFMLSLSLLLLLRPLQ</sequence>
<evidence type="ECO:0000256" key="4">
    <source>
        <dbReference type="ARBA" id="ARBA00022989"/>
    </source>
</evidence>
<organism evidence="7 8">
    <name type="scientific">Dokdonella koreensis DS-123</name>
    <dbReference type="NCBI Taxonomy" id="1300342"/>
    <lineage>
        <taxon>Bacteria</taxon>
        <taxon>Pseudomonadati</taxon>
        <taxon>Pseudomonadota</taxon>
        <taxon>Gammaproteobacteria</taxon>
        <taxon>Lysobacterales</taxon>
        <taxon>Rhodanobacteraceae</taxon>
        <taxon>Dokdonella</taxon>
    </lineage>
</organism>
<keyword evidence="8" id="KW-1185">Reference proteome</keyword>
<evidence type="ECO:0000256" key="1">
    <source>
        <dbReference type="ARBA" id="ARBA00004651"/>
    </source>
</evidence>
<dbReference type="GO" id="GO:0005886">
    <property type="term" value="C:plasma membrane"/>
    <property type="evidence" value="ECO:0007669"/>
    <property type="project" value="UniProtKB-SubCell"/>
</dbReference>
<keyword evidence="4 6" id="KW-1133">Transmembrane helix</keyword>
<evidence type="ECO:0000313" key="7">
    <source>
        <dbReference type="EMBL" id="ANB16395.1"/>
    </source>
</evidence>
<feature type="transmembrane region" description="Helical" evidence="6">
    <location>
        <begin position="180"/>
        <end position="201"/>
    </location>
</feature>
<evidence type="ECO:0000256" key="3">
    <source>
        <dbReference type="ARBA" id="ARBA00022692"/>
    </source>
</evidence>
<evidence type="ECO:0000256" key="2">
    <source>
        <dbReference type="ARBA" id="ARBA00022475"/>
    </source>
</evidence>
<reference evidence="7 8" key="1">
    <citation type="submission" date="2016-04" db="EMBL/GenBank/DDBJ databases">
        <title>Complete genome sequence of Dokdonella koreensis DS-123T.</title>
        <authorList>
            <person name="Kim J.F."/>
            <person name="Lee H."/>
            <person name="Kwak M.-J."/>
        </authorList>
    </citation>
    <scope>NUCLEOTIDE SEQUENCE [LARGE SCALE GENOMIC DNA]</scope>
    <source>
        <strain evidence="7 8">DS-123</strain>
    </source>
</reference>
<evidence type="ECO:0000313" key="8">
    <source>
        <dbReference type="Proteomes" id="UP000076830"/>
    </source>
</evidence>
<feature type="transmembrane region" description="Helical" evidence="6">
    <location>
        <begin position="6"/>
        <end position="27"/>
    </location>
</feature>